<dbReference type="STRING" id="1445510.YC6258_00367"/>
<organism evidence="1 2">
    <name type="scientific">Gynuella sunshinyii YC6258</name>
    <dbReference type="NCBI Taxonomy" id="1445510"/>
    <lineage>
        <taxon>Bacteria</taxon>
        <taxon>Pseudomonadati</taxon>
        <taxon>Pseudomonadota</taxon>
        <taxon>Gammaproteobacteria</taxon>
        <taxon>Oceanospirillales</taxon>
        <taxon>Saccharospirillaceae</taxon>
        <taxon>Gynuella</taxon>
    </lineage>
</organism>
<accession>A0A0C5VD16</accession>
<name>A0A0C5VD16_9GAMM</name>
<keyword evidence="2" id="KW-1185">Reference proteome</keyword>
<protein>
    <submittedName>
        <fullName evidence="1">Uncharacterized protein</fullName>
    </submittedName>
</protein>
<evidence type="ECO:0000313" key="1">
    <source>
        <dbReference type="EMBL" id="AJQ92417.1"/>
    </source>
</evidence>
<dbReference type="Proteomes" id="UP000032266">
    <property type="component" value="Chromosome"/>
</dbReference>
<evidence type="ECO:0000313" key="2">
    <source>
        <dbReference type="Proteomes" id="UP000032266"/>
    </source>
</evidence>
<gene>
    <name evidence="1" type="ORF">YC6258_00367</name>
</gene>
<dbReference type="AlphaFoldDB" id="A0A0C5VD16"/>
<reference evidence="1 2" key="1">
    <citation type="submission" date="2014-01" db="EMBL/GenBank/DDBJ databases">
        <title>Full genme sequencing of cellulolytic bacterium Gynuella sunshinyii YC6258T gen. nov., sp. nov.</title>
        <authorList>
            <person name="Khan H."/>
            <person name="Chung E.J."/>
            <person name="Chung Y.R."/>
        </authorList>
    </citation>
    <scope>NUCLEOTIDE SEQUENCE [LARGE SCALE GENOMIC DNA]</scope>
    <source>
        <strain evidence="1 2">YC6258</strain>
    </source>
</reference>
<sequence length="43" mass="5080">MRPDGLARNFDYRNYYLYEISEANLSSQKKILQKSHGLLVIFS</sequence>
<dbReference type="KEGG" id="gsn:YC6258_00367"/>
<dbReference type="EMBL" id="CP007142">
    <property type="protein sequence ID" value="AJQ92417.1"/>
    <property type="molecule type" value="Genomic_DNA"/>
</dbReference>
<proteinExistence type="predicted"/>
<dbReference type="HOGENOM" id="CLU_3234235_0_0_6"/>